<keyword evidence="4" id="KW-1185">Reference proteome</keyword>
<evidence type="ECO:0000313" key="3">
    <source>
        <dbReference type="EMBL" id="CAL5990604.1"/>
    </source>
</evidence>
<gene>
    <name evidence="3" type="ORF">HINF_LOCUS11436</name>
    <name evidence="2" type="ORF">HINF_LOCUS25942</name>
</gene>
<reference evidence="2" key="1">
    <citation type="submission" date="2023-06" db="EMBL/GenBank/DDBJ databases">
        <authorList>
            <person name="Kurt Z."/>
        </authorList>
    </citation>
    <scope>NUCLEOTIDE SEQUENCE</scope>
</reference>
<feature type="transmembrane region" description="Helical" evidence="1">
    <location>
        <begin position="155"/>
        <end position="175"/>
    </location>
</feature>
<dbReference type="Proteomes" id="UP001642409">
    <property type="component" value="Unassembled WGS sequence"/>
</dbReference>
<comment type="caution">
    <text evidence="2">The sequence shown here is derived from an EMBL/GenBank/DDBJ whole genome shotgun (WGS) entry which is preliminary data.</text>
</comment>
<evidence type="ECO:0000313" key="2">
    <source>
        <dbReference type="EMBL" id="CAI9938297.1"/>
    </source>
</evidence>
<feature type="transmembrane region" description="Helical" evidence="1">
    <location>
        <begin position="181"/>
        <end position="200"/>
    </location>
</feature>
<proteinExistence type="predicted"/>
<protein>
    <submittedName>
        <fullName evidence="3">Hypothetical_protein</fullName>
    </submittedName>
</protein>
<evidence type="ECO:0000256" key="1">
    <source>
        <dbReference type="SAM" id="Phobius"/>
    </source>
</evidence>
<organism evidence="2">
    <name type="scientific">Hexamita inflata</name>
    <dbReference type="NCBI Taxonomy" id="28002"/>
    <lineage>
        <taxon>Eukaryota</taxon>
        <taxon>Metamonada</taxon>
        <taxon>Diplomonadida</taxon>
        <taxon>Hexamitidae</taxon>
        <taxon>Hexamitinae</taxon>
        <taxon>Hexamita</taxon>
    </lineage>
</organism>
<name>A0AA86PNP7_9EUKA</name>
<accession>A0AA86PNP7</accession>
<keyword evidence="1" id="KW-0812">Transmembrane</keyword>
<keyword evidence="1" id="KW-0472">Membrane</keyword>
<reference evidence="3 4" key="2">
    <citation type="submission" date="2024-07" db="EMBL/GenBank/DDBJ databases">
        <authorList>
            <person name="Akdeniz Z."/>
        </authorList>
    </citation>
    <scope>NUCLEOTIDE SEQUENCE [LARGE SCALE GENOMIC DNA]</scope>
</reference>
<sequence>MLIKLMNTYQYMYFFCYKNKYYNIFSCIILGWAEEVDQRKNTHNSGNSEQQLISFCNYKYKVKQLGIFGNVCKSISTFKNVLLNNSIISAQYSTGGFFGQFLSSDIQIQDVCVCFSNISASKSSAAALVGSSSGVSAISAIQLELKSIRINSNTWGGYTVVSEPTLILTNVYVIIALENQITVFMLIITYSINSAVHFFFTSSFK</sequence>
<dbReference type="EMBL" id="CATOUU010000654">
    <property type="protein sequence ID" value="CAI9938297.1"/>
    <property type="molecule type" value="Genomic_DNA"/>
</dbReference>
<evidence type="ECO:0000313" key="4">
    <source>
        <dbReference type="Proteomes" id="UP001642409"/>
    </source>
</evidence>
<dbReference type="EMBL" id="CAXDID020000025">
    <property type="protein sequence ID" value="CAL5990604.1"/>
    <property type="molecule type" value="Genomic_DNA"/>
</dbReference>
<dbReference type="AlphaFoldDB" id="A0AA86PNP7"/>
<keyword evidence="1" id="KW-1133">Transmembrane helix</keyword>